<dbReference type="Proteomes" id="UP000271573">
    <property type="component" value="Chromosome"/>
</dbReference>
<keyword evidence="7 11" id="KW-0067">ATP-binding</keyword>
<evidence type="ECO:0000256" key="11">
    <source>
        <dbReference type="HAMAP-Rule" id="MF_01487"/>
    </source>
</evidence>
<evidence type="ECO:0000256" key="4">
    <source>
        <dbReference type="ARBA" id="ARBA00022801"/>
    </source>
</evidence>
<dbReference type="Gene3D" id="1.10.10.1020">
    <property type="entry name" value="RecBCD complex, subunit RecD, N-terminal domain"/>
    <property type="match status" value="1"/>
</dbReference>
<dbReference type="InterPro" id="IPR049550">
    <property type="entry name" value="RecD_N"/>
</dbReference>
<keyword evidence="3 11" id="KW-0227">DNA damage</keyword>
<dbReference type="InterPro" id="IPR027417">
    <property type="entry name" value="P-loop_NTPase"/>
</dbReference>
<dbReference type="EC" id="5.6.2.3" evidence="11"/>
<dbReference type="NCBIfam" id="TIGR01447">
    <property type="entry name" value="recD"/>
    <property type="match status" value="1"/>
</dbReference>
<sequence>MLERWQSDDAYDVRRAQRADGPLAAFNAAGILTSADVHIARRICDIVRETDPDVLLALALTVRSVRHGSVCLRLDELDRDPDLPWPELDGWTAKVAGSAIVGSGAVTVVDGAIYLERFHREETQVRDDLWRRLDAPPPVVGDLTAAAERLFPVGYDEQRAAAMAAAGQWTTVLTGGPGTGKTTTVAGLLALLLSDNPELRIGLAAPTGKAAARLQESIDQARTRLAPEDAARIEGLTASTLHRLLGREPGHTTRFRHHRKNTLPHDVVVVDETSMVSLSMMASLIGAVRTDARLILVGDPAQLASVEAGAVLADLVEGLEVRAPGAVAALTTTHRFGGEIGALADAVRRGDVDAAMDVLRSGTNVRLLDSDARTTVASVRRDLTRHALSVRRDALTGDASATAAVADEHRLLCAHRDGPYGAAHWNRQVERWLAEETGEPIGSGWGREWYAGRPVLVTTNDYGLGLFNGDTGVVVARDDALAVRVGEREFAPSRLMDVETVHAMTVHKSQGGQASRITVLLPDVESPLLTRELLYTAITRAEESVTIVAPAGAVEAAITRPVRRASGLAQRLGAR</sequence>
<dbReference type="SUPFAM" id="SSF52540">
    <property type="entry name" value="P-loop containing nucleoside triphosphate hydrolases"/>
    <property type="match status" value="2"/>
</dbReference>
<reference evidence="14 15" key="1">
    <citation type="submission" date="2018-11" db="EMBL/GenBank/DDBJ databases">
        <title>Complete genome sequence of Nocardioides baekrokdamisoli strain KCTC 39748.</title>
        <authorList>
            <person name="Kang S.W."/>
            <person name="Lee K.C."/>
            <person name="Kim K.K."/>
            <person name="Kim J.S."/>
            <person name="Kim D.S."/>
            <person name="Ko S.H."/>
            <person name="Yang S.H."/>
            <person name="Shin Y.K."/>
            <person name="Lee J.S."/>
        </authorList>
    </citation>
    <scope>NUCLEOTIDE SEQUENCE [LARGE SCALE GENOMIC DNA]</scope>
    <source>
        <strain evidence="14 15">KCTC 39748</strain>
    </source>
</reference>
<dbReference type="OrthoDB" id="9763659at2"/>
<dbReference type="GO" id="GO:0003677">
    <property type="term" value="F:DNA binding"/>
    <property type="evidence" value="ECO:0007669"/>
    <property type="project" value="UniProtKB-UniRule"/>
</dbReference>
<evidence type="ECO:0000256" key="7">
    <source>
        <dbReference type="ARBA" id="ARBA00022840"/>
    </source>
</evidence>
<evidence type="ECO:0000256" key="6">
    <source>
        <dbReference type="ARBA" id="ARBA00022839"/>
    </source>
</evidence>
<dbReference type="GO" id="GO:0000724">
    <property type="term" value="P:double-strand break repair via homologous recombination"/>
    <property type="evidence" value="ECO:0007669"/>
    <property type="project" value="UniProtKB-UniRule"/>
</dbReference>
<dbReference type="CDD" id="cd17933">
    <property type="entry name" value="DEXSc_RecD-like"/>
    <property type="match status" value="1"/>
</dbReference>
<keyword evidence="10 11" id="KW-0413">Isomerase</keyword>
<dbReference type="PANTHER" id="PTHR43788">
    <property type="entry name" value="DNA2/NAM7 HELICASE FAMILY MEMBER"/>
    <property type="match status" value="1"/>
</dbReference>
<keyword evidence="6 11" id="KW-0269">Exonuclease</keyword>
<dbReference type="KEGG" id="nbe:Back2_18680"/>
<comment type="miscellaneous">
    <text evidence="11">In the RecBCD complex, RecB has a slow 3'-5' helicase, an exonuclease activity and loads RecA onto ssDNA, RecD has a fast 5'-3' helicase activity, while RecC stimulates the ATPase and processivity of the RecB helicase and contributes to recognition of the Chi site.</text>
</comment>
<evidence type="ECO:0000256" key="8">
    <source>
        <dbReference type="ARBA" id="ARBA00023125"/>
    </source>
</evidence>
<keyword evidence="15" id="KW-1185">Reference proteome</keyword>
<keyword evidence="8 11" id="KW-0238">DNA-binding</keyword>
<dbReference type="Pfam" id="PF13538">
    <property type="entry name" value="UvrD_C_2"/>
    <property type="match status" value="1"/>
</dbReference>
<comment type="catalytic activity">
    <reaction evidence="11">
        <text>ATP + H2O = ADP + phosphate + H(+)</text>
        <dbReference type="Rhea" id="RHEA:13065"/>
        <dbReference type="ChEBI" id="CHEBI:15377"/>
        <dbReference type="ChEBI" id="CHEBI:15378"/>
        <dbReference type="ChEBI" id="CHEBI:30616"/>
        <dbReference type="ChEBI" id="CHEBI:43474"/>
        <dbReference type="ChEBI" id="CHEBI:456216"/>
        <dbReference type="EC" id="5.6.2.3"/>
    </reaction>
</comment>
<organism evidence="14 15">
    <name type="scientific">Nocardioides baekrokdamisoli</name>
    <dbReference type="NCBI Taxonomy" id="1804624"/>
    <lineage>
        <taxon>Bacteria</taxon>
        <taxon>Bacillati</taxon>
        <taxon>Actinomycetota</taxon>
        <taxon>Actinomycetes</taxon>
        <taxon>Propionibacteriales</taxon>
        <taxon>Nocardioidaceae</taxon>
        <taxon>Nocardioides</taxon>
    </lineage>
</organism>
<protein>
    <recommendedName>
        <fullName evidence="11">RecBCD enzyme subunit RecD</fullName>
        <ecNumber evidence="11">5.6.2.3</ecNumber>
    </recommendedName>
    <alternativeName>
        <fullName evidence="11">DNA 5'-3' helicase subunit RecD</fullName>
    </alternativeName>
    <alternativeName>
        <fullName evidence="11">Exonuclease V subunit RecD</fullName>
        <shortName evidence="11">ExoV subunit RecD</shortName>
    </alternativeName>
    <alternativeName>
        <fullName evidence="11">Helicase/nuclease RecBCD subunit RecD</fullName>
    </alternativeName>
</protein>
<comment type="function">
    <text evidence="11">A helicase/nuclease that prepares dsDNA breaks (DSB) for recombinational DNA repair. Binds to DSBs and unwinds DNA via a highly rapid and processive ATP-dependent bidirectional helicase activity. Unwinds dsDNA until it encounters a Chi (crossover hotspot instigator) sequence from the 3' direction. Cuts ssDNA a few nucleotides 3' to the Chi site. The properties and activities of the enzyme are changed at Chi. The Chi-altered holoenzyme produces a long 3'-ssDNA overhang and facilitates RecA-binding to the ssDNA for homologous DNA recombination and repair. Holoenzyme degrades any linearized DNA that is unable to undergo homologous recombination. In the holoenzyme this subunit has ssDNA-dependent ATPase and 5'-3' helicase activity. When added to pre-assembled RecBC greatly stimulates nuclease activity and augments holoenzyme processivity. Negatively regulates the RecA-loading ability of RecBCD.</text>
</comment>
<keyword evidence="9 11" id="KW-0234">DNA repair</keyword>
<comment type="subunit">
    <text evidence="11">Heterotrimer of RecB, RecC and RecD. All subunits contribute to DNA-binding.</text>
</comment>
<dbReference type="Pfam" id="PF21185">
    <property type="entry name" value="RecD_N"/>
    <property type="match status" value="1"/>
</dbReference>
<keyword evidence="5 11" id="KW-0347">Helicase</keyword>
<dbReference type="GO" id="GO:0016887">
    <property type="term" value="F:ATP hydrolysis activity"/>
    <property type="evidence" value="ECO:0007669"/>
    <property type="project" value="RHEA"/>
</dbReference>
<evidence type="ECO:0000256" key="9">
    <source>
        <dbReference type="ARBA" id="ARBA00023204"/>
    </source>
</evidence>
<dbReference type="InterPro" id="IPR050534">
    <property type="entry name" value="Coronavir_polyprotein_1ab"/>
</dbReference>
<dbReference type="GO" id="GO:0017116">
    <property type="term" value="F:single-stranded DNA helicase activity"/>
    <property type="evidence" value="ECO:0007669"/>
    <property type="project" value="TreeGrafter"/>
</dbReference>
<dbReference type="GO" id="GO:0043139">
    <property type="term" value="F:5'-3' DNA helicase activity"/>
    <property type="evidence" value="ECO:0007669"/>
    <property type="project" value="UniProtKB-UniRule"/>
</dbReference>
<dbReference type="GO" id="GO:0008854">
    <property type="term" value="F:exodeoxyribonuclease V activity"/>
    <property type="evidence" value="ECO:0007669"/>
    <property type="project" value="InterPro"/>
</dbReference>
<dbReference type="Pfam" id="PF13245">
    <property type="entry name" value="AAA_19"/>
    <property type="match status" value="1"/>
</dbReference>
<proteinExistence type="inferred from homology"/>
<evidence type="ECO:0000256" key="10">
    <source>
        <dbReference type="ARBA" id="ARBA00023235"/>
    </source>
</evidence>
<dbReference type="InterPro" id="IPR006344">
    <property type="entry name" value="RecD"/>
</dbReference>
<comment type="similarity">
    <text evidence="11">Belongs to the RecD family.</text>
</comment>
<dbReference type="AlphaFoldDB" id="A0A3G9IV88"/>
<keyword evidence="1 11" id="KW-0540">Nuclease</keyword>
<feature type="binding site" evidence="11">
    <location>
        <begin position="175"/>
        <end position="182"/>
    </location>
    <ligand>
        <name>ATP</name>
        <dbReference type="ChEBI" id="CHEBI:30616"/>
    </ligand>
</feature>
<accession>A0A3G9IV88</accession>
<dbReference type="CDD" id="cd18809">
    <property type="entry name" value="SF1_C_RecD"/>
    <property type="match status" value="1"/>
</dbReference>
<evidence type="ECO:0000313" key="14">
    <source>
        <dbReference type="EMBL" id="BBH17581.1"/>
    </source>
</evidence>
<evidence type="ECO:0000259" key="13">
    <source>
        <dbReference type="Pfam" id="PF21185"/>
    </source>
</evidence>
<evidence type="ECO:0000256" key="2">
    <source>
        <dbReference type="ARBA" id="ARBA00022741"/>
    </source>
</evidence>
<feature type="domain" description="UvrD-like helicase C-terminal" evidence="12">
    <location>
        <begin position="501"/>
        <end position="548"/>
    </location>
</feature>
<dbReference type="GO" id="GO:0005524">
    <property type="term" value="F:ATP binding"/>
    <property type="evidence" value="ECO:0007669"/>
    <property type="project" value="UniProtKB-UniRule"/>
</dbReference>
<name>A0A3G9IV88_9ACTN</name>
<dbReference type="HAMAP" id="MF_01487">
    <property type="entry name" value="RecD"/>
    <property type="match status" value="1"/>
</dbReference>
<dbReference type="GO" id="GO:0009338">
    <property type="term" value="C:exodeoxyribonuclease V complex"/>
    <property type="evidence" value="ECO:0007669"/>
    <property type="project" value="InterPro"/>
</dbReference>
<evidence type="ECO:0000256" key="5">
    <source>
        <dbReference type="ARBA" id="ARBA00022806"/>
    </source>
</evidence>
<dbReference type="InterPro" id="IPR041851">
    <property type="entry name" value="RecD_N_sf"/>
</dbReference>
<evidence type="ECO:0000256" key="3">
    <source>
        <dbReference type="ARBA" id="ARBA00022763"/>
    </source>
</evidence>
<keyword evidence="2 11" id="KW-0547">Nucleotide-binding</keyword>
<evidence type="ECO:0000313" key="15">
    <source>
        <dbReference type="Proteomes" id="UP000271573"/>
    </source>
</evidence>
<evidence type="ECO:0000256" key="1">
    <source>
        <dbReference type="ARBA" id="ARBA00022722"/>
    </source>
</evidence>
<dbReference type="PANTHER" id="PTHR43788:SF6">
    <property type="entry name" value="DNA HELICASE B"/>
    <property type="match status" value="1"/>
</dbReference>
<dbReference type="RefSeq" id="WP_125568841.1">
    <property type="nucleotide sequence ID" value="NZ_AP019307.1"/>
</dbReference>
<feature type="domain" description="RecBCD enzyme subunit RecD N-terminal" evidence="13">
    <location>
        <begin position="29"/>
        <end position="86"/>
    </location>
</feature>
<evidence type="ECO:0000259" key="12">
    <source>
        <dbReference type="Pfam" id="PF13538"/>
    </source>
</evidence>
<dbReference type="Gene3D" id="3.40.50.300">
    <property type="entry name" value="P-loop containing nucleotide triphosphate hydrolases"/>
    <property type="match status" value="3"/>
</dbReference>
<gene>
    <name evidence="11 14" type="primary">recD</name>
    <name evidence="14" type="ORF">Back2_18680</name>
</gene>
<dbReference type="EMBL" id="AP019307">
    <property type="protein sequence ID" value="BBH17581.1"/>
    <property type="molecule type" value="Genomic_DNA"/>
</dbReference>
<dbReference type="InterPro" id="IPR027785">
    <property type="entry name" value="UvrD-like_helicase_C"/>
</dbReference>
<keyword evidence="4 11" id="KW-0378">Hydrolase</keyword>